<dbReference type="InterPro" id="IPR010071">
    <property type="entry name" value="AA_adenyl_dom"/>
</dbReference>
<name>A0AAE4WEB1_AGRVI</name>
<dbReference type="GO" id="GO:0043041">
    <property type="term" value="P:amino acid activation for nonribosomal peptide biosynthetic process"/>
    <property type="evidence" value="ECO:0007669"/>
    <property type="project" value="TreeGrafter"/>
</dbReference>
<evidence type="ECO:0000313" key="8">
    <source>
        <dbReference type="Proteomes" id="UP000436692"/>
    </source>
</evidence>
<dbReference type="Proteomes" id="UP000436692">
    <property type="component" value="Unassembled WGS sequence"/>
</dbReference>
<dbReference type="GO" id="GO:0046872">
    <property type="term" value="F:metal ion binding"/>
    <property type="evidence" value="ECO:0007669"/>
    <property type="project" value="UniProtKB-KW"/>
</dbReference>
<dbReference type="Gene3D" id="3.40.50.980">
    <property type="match status" value="2"/>
</dbReference>
<dbReference type="GO" id="GO:0003824">
    <property type="term" value="F:catalytic activity"/>
    <property type="evidence" value="ECO:0007669"/>
    <property type="project" value="InterPro"/>
</dbReference>
<comment type="cofactor">
    <cofactor evidence="1">
        <name>pantetheine 4'-phosphate</name>
        <dbReference type="ChEBI" id="CHEBI:47942"/>
    </cofactor>
</comment>
<dbReference type="InterPro" id="IPR009081">
    <property type="entry name" value="PP-bd_ACP"/>
</dbReference>
<dbReference type="PANTHER" id="PTHR45527:SF1">
    <property type="entry name" value="FATTY ACID SYNTHASE"/>
    <property type="match status" value="1"/>
</dbReference>
<accession>A0AAE4WEB1</accession>
<dbReference type="FunFam" id="3.40.50.980:FF:000001">
    <property type="entry name" value="Non-ribosomal peptide synthetase"/>
    <property type="match status" value="1"/>
</dbReference>
<evidence type="ECO:0000259" key="6">
    <source>
        <dbReference type="PROSITE" id="PS50075"/>
    </source>
</evidence>
<dbReference type="Gene3D" id="1.10.1200.10">
    <property type="entry name" value="ACP-like"/>
    <property type="match status" value="2"/>
</dbReference>
<dbReference type="SUPFAM" id="SSF47336">
    <property type="entry name" value="ACP-like"/>
    <property type="match status" value="2"/>
</dbReference>
<dbReference type="GO" id="GO:0044550">
    <property type="term" value="P:secondary metabolite biosynthetic process"/>
    <property type="evidence" value="ECO:0007669"/>
    <property type="project" value="TreeGrafter"/>
</dbReference>
<proteinExistence type="predicted"/>
<protein>
    <submittedName>
        <fullName evidence="7">Amino acid adenylation domain-containing protein</fullName>
    </submittedName>
</protein>
<dbReference type="InterPro" id="IPR042099">
    <property type="entry name" value="ANL_N_sf"/>
</dbReference>
<dbReference type="EMBL" id="WPHM01000007">
    <property type="protein sequence ID" value="MUZ58650.1"/>
    <property type="molecule type" value="Genomic_DNA"/>
</dbReference>
<dbReference type="NCBIfam" id="NF003417">
    <property type="entry name" value="PRK04813.1"/>
    <property type="match status" value="2"/>
</dbReference>
<reference evidence="7 8" key="1">
    <citation type="submission" date="2019-12" db="EMBL/GenBank/DDBJ databases">
        <title>Whole-genome sequencing of Allorhizobium vitis.</title>
        <authorList>
            <person name="Gan H.M."/>
            <person name="Szegedi E."/>
            <person name="Burr T."/>
            <person name="Savka M.A."/>
        </authorList>
    </citation>
    <scope>NUCLEOTIDE SEQUENCE [LARGE SCALE GENOMIC DNA]</scope>
    <source>
        <strain evidence="7 8">CG989</strain>
    </source>
</reference>
<evidence type="ECO:0000256" key="1">
    <source>
        <dbReference type="ARBA" id="ARBA00001957"/>
    </source>
</evidence>
<dbReference type="InterPro" id="IPR025110">
    <property type="entry name" value="AMP-bd_C"/>
</dbReference>
<dbReference type="InterPro" id="IPR020845">
    <property type="entry name" value="AMP-binding_CS"/>
</dbReference>
<keyword evidence="3" id="KW-0597">Phosphoprotein</keyword>
<dbReference type="SMART" id="SM00823">
    <property type="entry name" value="PKS_PP"/>
    <property type="match status" value="2"/>
</dbReference>
<feature type="region of interest" description="Disordered" evidence="5">
    <location>
        <begin position="1824"/>
        <end position="1854"/>
    </location>
</feature>
<dbReference type="CDD" id="cd05930">
    <property type="entry name" value="A_NRPS"/>
    <property type="match status" value="2"/>
</dbReference>
<dbReference type="PROSITE" id="PS50075">
    <property type="entry name" value="CARRIER"/>
    <property type="match status" value="2"/>
</dbReference>
<dbReference type="InterPro" id="IPR045851">
    <property type="entry name" value="AMP-bd_C_sf"/>
</dbReference>
<dbReference type="Pfam" id="PF13193">
    <property type="entry name" value="AMP-binding_C"/>
    <property type="match status" value="2"/>
</dbReference>
<evidence type="ECO:0000256" key="3">
    <source>
        <dbReference type="ARBA" id="ARBA00022553"/>
    </source>
</evidence>
<evidence type="ECO:0000256" key="2">
    <source>
        <dbReference type="ARBA" id="ARBA00022450"/>
    </source>
</evidence>
<dbReference type="GO" id="GO:0031177">
    <property type="term" value="F:phosphopantetheine binding"/>
    <property type="evidence" value="ECO:0007669"/>
    <property type="project" value="InterPro"/>
</dbReference>
<dbReference type="Gene3D" id="2.30.38.10">
    <property type="entry name" value="Luciferase, Domain 3"/>
    <property type="match status" value="1"/>
</dbReference>
<dbReference type="SUPFAM" id="SSF52777">
    <property type="entry name" value="CoA-dependent acyltransferases"/>
    <property type="match status" value="2"/>
</dbReference>
<evidence type="ECO:0000256" key="4">
    <source>
        <dbReference type="ARBA" id="ARBA00022723"/>
    </source>
</evidence>
<gene>
    <name evidence="7" type="ORF">GOZ95_14435</name>
</gene>
<keyword evidence="2" id="KW-0596">Phosphopantetheine</keyword>
<dbReference type="PROSITE" id="PS00455">
    <property type="entry name" value="AMP_BINDING"/>
    <property type="match status" value="1"/>
</dbReference>
<feature type="domain" description="Carrier" evidence="6">
    <location>
        <begin position="1750"/>
        <end position="1825"/>
    </location>
</feature>
<dbReference type="Pfam" id="PF00501">
    <property type="entry name" value="AMP-binding"/>
    <property type="match status" value="2"/>
</dbReference>
<feature type="domain" description="Carrier" evidence="6">
    <location>
        <begin position="712"/>
        <end position="787"/>
    </location>
</feature>
<organism evidence="7 8">
    <name type="scientific">Agrobacterium vitis</name>
    <name type="common">Rhizobium vitis</name>
    <dbReference type="NCBI Taxonomy" id="373"/>
    <lineage>
        <taxon>Bacteria</taxon>
        <taxon>Pseudomonadati</taxon>
        <taxon>Pseudomonadota</taxon>
        <taxon>Alphaproteobacteria</taxon>
        <taxon>Hyphomicrobiales</taxon>
        <taxon>Rhizobiaceae</taxon>
        <taxon>Rhizobium/Agrobacterium group</taxon>
        <taxon>Agrobacterium</taxon>
    </lineage>
</organism>
<dbReference type="Pfam" id="PF00550">
    <property type="entry name" value="PP-binding"/>
    <property type="match status" value="2"/>
</dbReference>
<dbReference type="SUPFAM" id="SSF56801">
    <property type="entry name" value="Acetyl-CoA synthetase-like"/>
    <property type="match status" value="2"/>
</dbReference>
<dbReference type="InterPro" id="IPR023213">
    <property type="entry name" value="CAT-like_dom_sf"/>
</dbReference>
<keyword evidence="4" id="KW-0479">Metal-binding</keyword>
<dbReference type="InterPro" id="IPR020806">
    <property type="entry name" value="PKS_PP-bd"/>
</dbReference>
<dbReference type="FunFam" id="3.40.50.980:FF:000002">
    <property type="entry name" value="Enterobactin synthetase component F"/>
    <property type="match status" value="1"/>
</dbReference>
<evidence type="ECO:0000313" key="7">
    <source>
        <dbReference type="EMBL" id="MUZ58650.1"/>
    </source>
</evidence>
<sequence>MHNVGVSAEASHPPAHTLPMLALHANQAATLLNLARTYQTSFGAVLRATVAAIFVGPLQQENISIEIKGSDGKLRLLPVSCTDKIIPFGSYANGLAAGLTEDGHARSPVQFRVNLTDPKADGTRTPWFYVDCTWTNGDGMIELIPGSEVSGAYLRFVATILEKTVAIVSADPEISLEQLSEQVEIPWRLRSWEIGDDGIDPDFCVPDLLQSQFDRPPGGIAVDDGQVILTYAELERRSAIFAGRLQAKGVGVGSIVGVFCHRSAEMVIALLAIMRSGAAYLPLQPDLPQDRVTFMMADAKIDVLTYHPDYASTLPDHAAVSLAIDDWNGDRGHFLPPQIAPDDRAYVIYTSGSTGRPKGAANTHRALSNRLLWIQSLIPLGIDDVVLQKTPFNFDVSVWEFFWPLLVGARIVLAKPEGHKDPDYLADLIREKQVTLCHFVPSMLQVFLQEQRLQDRCVTLRNVLCSGEALSGALRNRFFSGLPATRLHNLYGPTEAAIDVSYFECRTSNTCLSVPIGFPAANTILAIMGADGQFLPPGERGELLIGGVQLAEQYLNRPDLNAEKFRQIHYPPLDRMQRFYRTGDIAHYNYQGELIYGGRIDDQVKIRGVRIELGEIEALLNQAPGVLECMVVLDDRAAPRLVAGIVSAEPSEVDITRIRTFLEKQLMPEMMPQDIRLIDSIPLSVNGKADRKAVREVLFATPKKPAAEANSAPLQQDQAELAGIWSEILGQKPAGVDADFFAWGGDSLSAARLANRIRRRLMRNVSALDVLGNPRFGDLFAICKKASAAEEELLPEIRLEHAARLTSTQERLFFLNQHRPNGEAYNVPIALHLHGAQGPERLRHGLRAIVARHEMLRMRFDSSGPTITQQALPPDSNIEFEASSRVETIEVAQNTAERMARRRFDFDRETPLRAFYIPFGSDEALLVLVIHHIAVDGLSEKLIIDELGEFIRHDQMPKNPETARFSAFANARRTMQMRKDFAREKAYWATKLDNAIPASIPRMADLSDRPYDSNVGENYAFTFTEEASRACFSLARRHRTTSYVIQLTAFYILLSKYAGENDLTVGTTSSSRNAQVLENVVGCFVHTLPLRLQVPMQASVENFVAQVSQTVIEAISHQDLPFEDMAALSGASGTEHPLLDCFFSEQDGYSTSWSEAGVSFETVTLDLGTAQFNLALLVAPANNGPVRARFEFRCDRYPRSFIAHLAGRMSSILEAMQTATTVADAALASPADIAEICRIGAGPVVPREANSGVHTQILEHAYGPDANSIAIDAEADGRWTYADLERHSRRIATALRRHNVVPGEIVAVEAVSAPDTIAAYLAVLRIGATYLPYDPQLGVITRDEIFDENNIKIVLSTKSDATRSIRTYLGFDSLGDALDADIDAPVHRDDLAYVMYTSGSTGKPNGVAISHRALYNSTLARMEHYPETVDAFLLLSPFYFDSSVAGIYWTLCQGGTLRLLPGHKVDLATLTTLPGADRISHVLTVPTLYQLILQSAGASRLTGLQSVILAGEKLESDTVTAHHETFPDAALYNEYGPTEASVWVSGWKVEEGEERIPIGRPIANTRLYVLDPDQRILPMGALGEVCVAGENLARGYVARPEITGARFTSISVGNNEERVYRTGDVGRFRMDGALEYFGRIDNQIKLRGYRIEPEQIEKILNTVTGIRQSVVVLNGSGGRARLIAYVEQDRPESPLAAEALRRAISERLPAYYCPSVFASLPELPRTATGKLDRKRLSALAVPEAEVQPDRPLSPDESKVAGVWRDLLGVQNIDPDRSFFEVGGHSLLLMKLQKELNLIAPRTIGIVELFRHTSVTAQARLLQTANTANDAQSRPKKRSTNPNTMRRGVQRRRLD</sequence>
<dbReference type="InterPro" id="IPR000873">
    <property type="entry name" value="AMP-dep_synth/lig_dom"/>
</dbReference>
<dbReference type="InterPro" id="IPR036736">
    <property type="entry name" value="ACP-like_sf"/>
</dbReference>
<dbReference type="Gene3D" id="3.30.559.10">
    <property type="entry name" value="Chloramphenicol acetyltransferase-like domain"/>
    <property type="match status" value="1"/>
</dbReference>
<dbReference type="Gene3D" id="3.40.50.12780">
    <property type="entry name" value="N-terminal domain of ligase-like"/>
    <property type="match status" value="1"/>
</dbReference>
<dbReference type="Gene3D" id="3.30.559.30">
    <property type="entry name" value="Nonribosomal peptide synthetase, condensation domain"/>
    <property type="match status" value="1"/>
</dbReference>
<dbReference type="Pfam" id="PF00668">
    <property type="entry name" value="Condensation"/>
    <property type="match status" value="1"/>
</dbReference>
<dbReference type="Gene3D" id="3.30.300.30">
    <property type="match status" value="2"/>
</dbReference>
<dbReference type="NCBIfam" id="TIGR01733">
    <property type="entry name" value="AA-adenyl-dom"/>
    <property type="match status" value="2"/>
</dbReference>
<dbReference type="RefSeq" id="WP_156549985.1">
    <property type="nucleotide sequence ID" value="NZ_JABAEJ010000012.1"/>
</dbReference>
<dbReference type="PANTHER" id="PTHR45527">
    <property type="entry name" value="NONRIBOSOMAL PEPTIDE SYNTHETASE"/>
    <property type="match status" value="1"/>
</dbReference>
<comment type="caution">
    <text evidence="7">The sequence shown here is derived from an EMBL/GenBank/DDBJ whole genome shotgun (WGS) entry which is preliminary data.</text>
</comment>
<dbReference type="GO" id="GO:0005737">
    <property type="term" value="C:cytoplasm"/>
    <property type="evidence" value="ECO:0007669"/>
    <property type="project" value="TreeGrafter"/>
</dbReference>
<dbReference type="InterPro" id="IPR001242">
    <property type="entry name" value="Condensation_dom"/>
</dbReference>
<evidence type="ECO:0000256" key="5">
    <source>
        <dbReference type="SAM" id="MobiDB-lite"/>
    </source>
</evidence>